<evidence type="ECO:0000256" key="4">
    <source>
        <dbReference type="ARBA" id="ARBA00023157"/>
    </source>
</evidence>
<evidence type="ECO:0000256" key="2">
    <source>
        <dbReference type="ARBA" id="ARBA00022723"/>
    </source>
</evidence>
<dbReference type="GO" id="GO:0046872">
    <property type="term" value="F:metal ion binding"/>
    <property type="evidence" value="ECO:0007669"/>
    <property type="project" value="UniProtKB-KW"/>
</dbReference>
<keyword evidence="8" id="KW-0732">Signal</keyword>
<dbReference type="PRINTS" id="PR00895">
    <property type="entry name" value="PENTAXIN"/>
</dbReference>
<dbReference type="PANTHER" id="PTHR19277:SF162">
    <property type="entry name" value="NEURONAL PENTRAXIN RECEPTOR"/>
    <property type="match status" value="1"/>
</dbReference>
<sequence>MVAFIGAVICIIAAVHSGSPPASVAAAQPLADNQSLSPGATGKAFSSSGSVARSGPLDALHATDATSRERGGPEAPTFYGLTGLGTGGSEQLVTYSRLICTPVPAGECNPKNFQQQADDQSLYAGEDWGYLRTTAEELRQTVLQQKDEILTDQRTIRELTGKLSECESGLKGRKVPERSTGLGDPRKDNKEQLMMRDDAGSSVRTAHAVEELGHAITQMKDRIEKLESEMAPPAFNHTDSSSQKAAGSASSAARTPVAAAHRRVEDLEGELKRKIKLLEEERKALRKETQKHQENIDYGLDTVRQRISTLEKGVSENKFPEGYRLSFPVRSTSMYAIIKQEIPVLHTLTVCMWLKPGKSILGTTVSYAVSEQSHEFVLQQLVHGPIELIINNEVALVPLNFTVGRWQHMCVSWNRRAGAWHAYLGGKLKSEGSGLATRHSIRRGGTLMLGQEQSSMGGLRFEVSRAMVGELSQFNVWDRPLSHIELSALAHCSTGMLGNVVPWTSREVEVFGGVTKQPADHCQHRTSAIQ</sequence>
<dbReference type="FunFam" id="2.60.120.200:FF:000012">
    <property type="entry name" value="neuronal pentraxin receptor"/>
    <property type="match status" value="1"/>
</dbReference>
<dbReference type="InterPro" id="IPR013320">
    <property type="entry name" value="ConA-like_dom_sf"/>
</dbReference>
<comment type="caution">
    <text evidence="10">The sequence shown here is derived from an EMBL/GenBank/DDBJ whole genome shotgun (WGS) entry which is preliminary data.</text>
</comment>
<feature type="disulfide bond" evidence="6">
    <location>
        <begin position="351"/>
        <end position="410"/>
    </location>
</feature>
<keyword evidence="11" id="KW-1185">Reference proteome</keyword>
<evidence type="ECO:0000256" key="3">
    <source>
        <dbReference type="ARBA" id="ARBA00022837"/>
    </source>
</evidence>
<dbReference type="Pfam" id="PF00354">
    <property type="entry name" value="Pentaxin"/>
    <property type="match status" value="1"/>
</dbReference>
<dbReference type="SUPFAM" id="SSF49899">
    <property type="entry name" value="Concanavalin A-like lectins/glucanases"/>
    <property type="match status" value="1"/>
</dbReference>
<evidence type="ECO:0000256" key="1">
    <source>
        <dbReference type="ARBA" id="ARBA00001913"/>
    </source>
</evidence>
<gene>
    <name evidence="10" type="ORF">R3I93_002167</name>
</gene>
<dbReference type="EMBL" id="JAYKXH010000002">
    <property type="protein sequence ID" value="KAK7175179.1"/>
    <property type="molecule type" value="Genomic_DNA"/>
</dbReference>
<dbReference type="SMART" id="SM00159">
    <property type="entry name" value="PTX"/>
    <property type="match status" value="1"/>
</dbReference>
<dbReference type="PROSITE" id="PS51828">
    <property type="entry name" value="PTX_2"/>
    <property type="match status" value="1"/>
</dbReference>
<evidence type="ECO:0000313" key="11">
    <source>
        <dbReference type="Proteomes" id="UP001364617"/>
    </source>
</evidence>
<organism evidence="10 11">
    <name type="scientific">Phoxinus phoxinus</name>
    <name type="common">Eurasian minnow</name>
    <dbReference type="NCBI Taxonomy" id="58324"/>
    <lineage>
        <taxon>Eukaryota</taxon>
        <taxon>Metazoa</taxon>
        <taxon>Chordata</taxon>
        <taxon>Craniata</taxon>
        <taxon>Vertebrata</taxon>
        <taxon>Euteleostomi</taxon>
        <taxon>Actinopterygii</taxon>
        <taxon>Neopterygii</taxon>
        <taxon>Teleostei</taxon>
        <taxon>Ostariophysi</taxon>
        <taxon>Cypriniformes</taxon>
        <taxon>Leuciscidae</taxon>
        <taxon>Phoxininae</taxon>
        <taxon>Phoxinus</taxon>
    </lineage>
</organism>
<dbReference type="InterPro" id="IPR001759">
    <property type="entry name" value="PTX_dom"/>
</dbReference>
<name>A0AAN9DJ14_9TELE</name>
<keyword evidence="5" id="KW-0325">Glycoprotein</keyword>
<evidence type="ECO:0000313" key="10">
    <source>
        <dbReference type="EMBL" id="KAK7175179.1"/>
    </source>
</evidence>
<protein>
    <recommendedName>
        <fullName evidence="9">Pentraxin (PTX) domain-containing protein</fullName>
    </recommendedName>
</protein>
<dbReference type="Gene3D" id="2.60.120.200">
    <property type="match status" value="1"/>
</dbReference>
<keyword evidence="3" id="KW-0106">Calcium</keyword>
<feature type="compositionally biased region" description="Low complexity" evidence="7">
    <location>
        <begin position="240"/>
        <end position="259"/>
    </location>
</feature>
<feature type="signal peptide" evidence="8">
    <location>
        <begin position="1"/>
        <end position="17"/>
    </location>
</feature>
<evidence type="ECO:0000256" key="8">
    <source>
        <dbReference type="SAM" id="SignalP"/>
    </source>
</evidence>
<keyword evidence="2" id="KW-0479">Metal-binding</keyword>
<feature type="domain" description="Pentraxin (PTX)" evidence="9">
    <location>
        <begin position="321"/>
        <end position="522"/>
    </location>
</feature>
<feature type="region of interest" description="Disordered" evidence="7">
    <location>
        <begin position="167"/>
        <end position="191"/>
    </location>
</feature>
<comment type="cofactor">
    <cofactor evidence="1">
        <name>Ca(2+)</name>
        <dbReference type="ChEBI" id="CHEBI:29108"/>
    </cofactor>
</comment>
<evidence type="ECO:0000256" key="6">
    <source>
        <dbReference type="PROSITE-ProRule" id="PRU01172"/>
    </source>
</evidence>
<evidence type="ECO:0000256" key="5">
    <source>
        <dbReference type="ARBA" id="ARBA00023180"/>
    </source>
</evidence>
<keyword evidence="4 6" id="KW-1015">Disulfide bond</keyword>
<feature type="chain" id="PRO_5042997566" description="Pentraxin (PTX) domain-containing protein" evidence="8">
    <location>
        <begin position="18"/>
        <end position="530"/>
    </location>
</feature>
<feature type="region of interest" description="Disordered" evidence="7">
    <location>
        <begin position="232"/>
        <end position="263"/>
    </location>
</feature>
<reference evidence="10 11" key="1">
    <citation type="submission" date="2024-02" db="EMBL/GenBank/DDBJ databases">
        <title>Chromosome-level genome assembly of the Eurasian Minnow (Phoxinus phoxinus).</title>
        <authorList>
            <person name="Oriowo T.O."/>
            <person name="Martin S."/>
            <person name="Stange M."/>
            <person name="Chrysostomakis Y."/>
            <person name="Brown T."/>
            <person name="Winkler S."/>
            <person name="Kukowka S."/>
            <person name="Myers E.W."/>
            <person name="Bohne A."/>
        </authorList>
    </citation>
    <scope>NUCLEOTIDE SEQUENCE [LARGE SCALE GENOMIC DNA]</scope>
    <source>
        <strain evidence="10">ZFMK-TIS-60720</strain>
        <tissue evidence="10">Whole Organism</tissue>
    </source>
</reference>
<dbReference type="PANTHER" id="PTHR19277">
    <property type="entry name" value="PENTRAXIN"/>
    <property type="match status" value="1"/>
</dbReference>
<feature type="compositionally biased region" description="Basic and acidic residues" evidence="7">
    <location>
        <begin position="167"/>
        <end position="177"/>
    </location>
</feature>
<proteinExistence type="predicted"/>
<dbReference type="InterPro" id="IPR051360">
    <property type="entry name" value="Neuronal_Pentraxin_Related"/>
</dbReference>
<evidence type="ECO:0000256" key="7">
    <source>
        <dbReference type="SAM" id="MobiDB-lite"/>
    </source>
</evidence>
<dbReference type="AlphaFoldDB" id="A0AAN9DJ14"/>
<dbReference type="Proteomes" id="UP001364617">
    <property type="component" value="Unassembled WGS sequence"/>
</dbReference>
<evidence type="ECO:0000259" key="9">
    <source>
        <dbReference type="PROSITE" id="PS51828"/>
    </source>
</evidence>
<accession>A0AAN9DJ14</accession>